<organism evidence="2">
    <name type="scientific">Eremomyces bilateralis CBS 781.70</name>
    <dbReference type="NCBI Taxonomy" id="1392243"/>
    <lineage>
        <taxon>Eukaryota</taxon>
        <taxon>Fungi</taxon>
        <taxon>Dikarya</taxon>
        <taxon>Ascomycota</taxon>
        <taxon>Pezizomycotina</taxon>
        <taxon>Dothideomycetes</taxon>
        <taxon>Dothideomycetes incertae sedis</taxon>
        <taxon>Eremomycetales</taxon>
        <taxon>Eremomycetaceae</taxon>
        <taxon>Eremomyces</taxon>
    </lineage>
</organism>
<keyword evidence="3" id="KW-1185">Reference proteome</keyword>
<dbReference type="RefSeq" id="XP_033533995.1">
    <property type="nucleotide sequence ID" value="XM_033682109.1"/>
</dbReference>
<proteinExistence type="predicted"/>
<evidence type="ECO:0000256" key="1">
    <source>
        <dbReference type="SAM" id="MobiDB-lite"/>
    </source>
</evidence>
<dbReference type="EMBL" id="ML975158">
    <property type="protein sequence ID" value="KAF1812364.1"/>
    <property type="molecule type" value="Genomic_DNA"/>
</dbReference>
<name>A0A6G1G2T0_9PEZI</name>
<accession>A0A6G1G2T0</accession>
<protein>
    <submittedName>
        <fullName evidence="2 4">Uncharacterized protein</fullName>
    </submittedName>
</protein>
<evidence type="ECO:0000313" key="4">
    <source>
        <dbReference type="RefSeq" id="XP_033533995.1"/>
    </source>
</evidence>
<reference evidence="2 4" key="1">
    <citation type="submission" date="2020-01" db="EMBL/GenBank/DDBJ databases">
        <authorList>
            <consortium name="DOE Joint Genome Institute"/>
            <person name="Haridas S."/>
            <person name="Albert R."/>
            <person name="Binder M."/>
            <person name="Bloem J."/>
            <person name="Labutti K."/>
            <person name="Salamov A."/>
            <person name="Andreopoulos B."/>
            <person name="Baker S.E."/>
            <person name="Barry K."/>
            <person name="Bills G."/>
            <person name="Bluhm B.H."/>
            <person name="Cannon C."/>
            <person name="Castanera R."/>
            <person name="Culley D.E."/>
            <person name="Daum C."/>
            <person name="Ezra D."/>
            <person name="Gonzalez J.B."/>
            <person name="Henrissat B."/>
            <person name="Kuo A."/>
            <person name="Liang C."/>
            <person name="Lipzen A."/>
            <person name="Lutzoni F."/>
            <person name="Magnuson J."/>
            <person name="Mondo S."/>
            <person name="Nolan M."/>
            <person name="Ohm R."/>
            <person name="Pangilinan J."/>
            <person name="Park H.-J."/>
            <person name="Ramirez L."/>
            <person name="Alfaro M."/>
            <person name="Sun H."/>
            <person name="Tritt A."/>
            <person name="Yoshinaga Y."/>
            <person name="Zwiers L.-H."/>
            <person name="Turgeon B.G."/>
            <person name="Goodwin S.B."/>
            <person name="Spatafora J.W."/>
            <person name="Crous P.W."/>
            <person name="Grigoriev I.V."/>
        </authorList>
    </citation>
    <scope>NUCLEOTIDE SEQUENCE</scope>
    <source>
        <strain evidence="2 4">CBS 781.70</strain>
    </source>
</reference>
<reference evidence="4" key="3">
    <citation type="submission" date="2025-04" db="UniProtKB">
        <authorList>
            <consortium name="RefSeq"/>
        </authorList>
    </citation>
    <scope>IDENTIFICATION</scope>
    <source>
        <strain evidence="4">CBS 781.70</strain>
    </source>
</reference>
<evidence type="ECO:0000313" key="2">
    <source>
        <dbReference type="EMBL" id="KAF1812364.1"/>
    </source>
</evidence>
<reference evidence="4" key="2">
    <citation type="submission" date="2020-04" db="EMBL/GenBank/DDBJ databases">
        <authorList>
            <consortium name="NCBI Genome Project"/>
        </authorList>
    </citation>
    <scope>NUCLEOTIDE SEQUENCE</scope>
    <source>
        <strain evidence="4">CBS 781.70</strain>
    </source>
</reference>
<sequence length="290" mass="32603">MKAFLSPAKYIKKSLRQRQTERCINFRHSKNSDNTKDLMTKNQGENMCYHQLYIFMHCGHVILEPEPIPPLCLRARAFASSLGTAVPSLTATLPSRLTLSHPSHPSHAARARSTYHRLFPTPCEPRTHPFRANKIERLCLSCAREKNERLKEVVTEQEVRFEDWKWRVAYRSPRAEEKAWERWGDAGSAWGNGGDIGAMMGSIGSEMGMPNIGEVFSNVWGTDRNGGSSRNSINWILIVVKLSYSKSLRLNSILLVAIGSREQGTIPGHPTTASKELFSLPSPIESTPET</sequence>
<dbReference type="Proteomes" id="UP000504638">
    <property type="component" value="Unplaced"/>
</dbReference>
<feature type="region of interest" description="Disordered" evidence="1">
    <location>
        <begin position="265"/>
        <end position="290"/>
    </location>
</feature>
<evidence type="ECO:0000313" key="3">
    <source>
        <dbReference type="Proteomes" id="UP000504638"/>
    </source>
</evidence>
<gene>
    <name evidence="2 4" type="ORF">P152DRAFT_487988</name>
</gene>
<dbReference type="AlphaFoldDB" id="A0A6G1G2T0"/>
<dbReference type="OrthoDB" id="3927958at2759"/>
<dbReference type="GeneID" id="54422679"/>